<dbReference type="OrthoDB" id="8965954at2"/>
<keyword evidence="4" id="KW-1185">Reference proteome</keyword>
<organism evidence="3 4">
    <name type="scientific">Flavobacterium defluvii</name>
    <dbReference type="NCBI Taxonomy" id="370979"/>
    <lineage>
        <taxon>Bacteria</taxon>
        <taxon>Pseudomonadati</taxon>
        <taxon>Bacteroidota</taxon>
        <taxon>Flavobacteriia</taxon>
        <taxon>Flavobacteriales</taxon>
        <taxon>Flavobacteriaceae</taxon>
        <taxon>Flavobacterium</taxon>
    </lineage>
</organism>
<evidence type="ECO:0000313" key="3">
    <source>
        <dbReference type="EMBL" id="SHG30518.1"/>
    </source>
</evidence>
<gene>
    <name evidence="3" type="ORF">SAMN05443663_102478</name>
</gene>
<reference evidence="4" key="1">
    <citation type="submission" date="2016-11" db="EMBL/GenBank/DDBJ databases">
        <authorList>
            <person name="Varghese N."/>
            <person name="Submissions S."/>
        </authorList>
    </citation>
    <scope>NUCLEOTIDE SEQUENCE [LARGE SCALE GENOMIC DNA]</scope>
    <source>
        <strain evidence="4">DSM 17963</strain>
    </source>
</reference>
<keyword evidence="1" id="KW-1133">Transmembrane helix</keyword>
<keyword evidence="1" id="KW-0812">Transmembrane</keyword>
<name>A0A1M5IQB8_9FLAO</name>
<evidence type="ECO:0000313" key="4">
    <source>
        <dbReference type="Proteomes" id="UP000184071"/>
    </source>
</evidence>
<feature type="transmembrane region" description="Helical" evidence="1">
    <location>
        <begin position="21"/>
        <end position="40"/>
    </location>
</feature>
<keyword evidence="1" id="KW-0472">Membrane</keyword>
<feature type="domain" description="2TM" evidence="2">
    <location>
        <begin position="11"/>
        <end position="68"/>
    </location>
</feature>
<evidence type="ECO:0000259" key="2">
    <source>
        <dbReference type="Pfam" id="PF13239"/>
    </source>
</evidence>
<feature type="transmembrane region" description="Helical" evidence="1">
    <location>
        <begin position="52"/>
        <end position="68"/>
    </location>
</feature>
<accession>A0A1M5IQB8</accession>
<dbReference type="Proteomes" id="UP000184071">
    <property type="component" value="Unassembled WGS sequence"/>
</dbReference>
<dbReference type="AlphaFoldDB" id="A0A1M5IQB8"/>
<proteinExistence type="predicted"/>
<dbReference type="InterPro" id="IPR025698">
    <property type="entry name" value="2TM_dom"/>
</dbReference>
<protein>
    <submittedName>
        <fullName evidence="3">2TM domain-containing protein</fullName>
    </submittedName>
</protein>
<dbReference type="EMBL" id="FQWC01000002">
    <property type="protein sequence ID" value="SHG30518.1"/>
    <property type="molecule type" value="Genomic_DNA"/>
</dbReference>
<dbReference type="STRING" id="370979.SAMN05443663_102478"/>
<dbReference type="Pfam" id="PF13239">
    <property type="entry name" value="2TM"/>
    <property type="match status" value="1"/>
</dbReference>
<sequence>MRHLVKEHTSAHIEPKKGFRIHLLVFVLTAPLLWLAWLFTDKTYLWPLWQNTAWGIGLLFHFLGVYILKKDKK</sequence>
<evidence type="ECO:0000256" key="1">
    <source>
        <dbReference type="SAM" id="Phobius"/>
    </source>
</evidence>
<dbReference type="RefSeq" id="WP_073414477.1">
    <property type="nucleotide sequence ID" value="NZ_FQWC01000002.1"/>
</dbReference>